<accession>A0A0D7BGP5</accession>
<dbReference type="OrthoDB" id="542013at2759"/>
<dbReference type="AlphaFoldDB" id="A0A0D7BGP5"/>
<dbReference type="PRINTS" id="PR00081">
    <property type="entry name" value="GDHRDH"/>
</dbReference>
<dbReference type="STRING" id="1314674.A0A0D7BGP5"/>
<evidence type="ECO:0000313" key="2">
    <source>
        <dbReference type="EMBL" id="KIY69355.1"/>
    </source>
</evidence>
<evidence type="ECO:0000256" key="1">
    <source>
        <dbReference type="ARBA" id="ARBA00023002"/>
    </source>
</evidence>
<keyword evidence="1" id="KW-0560">Oxidoreductase</keyword>
<name>A0A0D7BGP5_9AGAR</name>
<dbReference type="SUPFAM" id="SSF51735">
    <property type="entry name" value="NAD(P)-binding Rossmann-fold domains"/>
    <property type="match status" value="1"/>
</dbReference>
<dbReference type="InterPro" id="IPR002347">
    <property type="entry name" value="SDR_fam"/>
</dbReference>
<dbReference type="GO" id="GO:0016491">
    <property type="term" value="F:oxidoreductase activity"/>
    <property type="evidence" value="ECO:0007669"/>
    <property type="project" value="UniProtKB-KW"/>
</dbReference>
<protein>
    <submittedName>
        <fullName evidence="2">NAD(P)-binding protein</fullName>
    </submittedName>
</protein>
<reference evidence="2 3" key="1">
    <citation type="journal article" date="2015" name="Fungal Genet. Biol.">
        <title>Evolution of novel wood decay mechanisms in Agaricales revealed by the genome sequences of Fistulina hepatica and Cylindrobasidium torrendii.</title>
        <authorList>
            <person name="Floudas D."/>
            <person name="Held B.W."/>
            <person name="Riley R."/>
            <person name="Nagy L.G."/>
            <person name="Koehler G."/>
            <person name="Ransdell A.S."/>
            <person name="Younus H."/>
            <person name="Chow J."/>
            <person name="Chiniquy J."/>
            <person name="Lipzen A."/>
            <person name="Tritt A."/>
            <person name="Sun H."/>
            <person name="Haridas S."/>
            <person name="LaButti K."/>
            <person name="Ohm R.A."/>
            <person name="Kues U."/>
            <person name="Blanchette R.A."/>
            <person name="Grigoriev I.V."/>
            <person name="Minto R.E."/>
            <person name="Hibbett D.S."/>
        </authorList>
    </citation>
    <scope>NUCLEOTIDE SEQUENCE [LARGE SCALE GENOMIC DNA]</scope>
    <source>
        <strain evidence="2 3">FP15055 ss-10</strain>
    </source>
</reference>
<evidence type="ECO:0000313" key="3">
    <source>
        <dbReference type="Proteomes" id="UP000054007"/>
    </source>
</evidence>
<sequence>MVQLTDAELWAEQKATKPLPAVSSDLAGKTIIVTGASNGLGLEASKHFAKMNPKKLILACRDLNKASVAVAEIGSAAAEAWQLDLSDFKSVVAFADRVERDLERLDILVANASIATLDLSVTGDGYEQMLQVNSLSNLLLSIRLTPILLKTAKANNTVSRLVTVSSNMFYGAVLDPALVKDHANIFKAISDPEYIKNPAVAASLYSITKLIQVCYTRTLQEYIGQEAPLSVSCVCPGFCYSNLRSGLTGPVKEYMEQLEKECAYTSEEGSRQLVFGAVGGDAEALKGQFVSMCRVREVSDYVLQSAELERRLWDNAVEILSAVDTKVQSTLETIAK</sequence>
<dbReference type="Gene3D" id="3.40.50.720">
    <property type="entry name" value="NAD(P)-binding Rossmann-like Domain"/>
    <property type="match status" value="1"/>
</dbReference>
<dbReference type="PANTHER" id="PTHR43157:SF31">
    <property type="entry name" value="PHOSPHATIDYLINOSITOL-GLYCAN BIOSYNTHESIS CLASS F PROTEIN"/>
    <property type="match status" value="1"/>
</dbReference>
<dbReference type="PANTHER" id="PTHR43157">
    <property type="entry name" value="PHOSPHATIDYLINOSITOL-GLYCAN BIOSYNTHESIS CLASS F PROTEIN-RELATED"/>
    <property type="match status" value="1"/>
</dbReference>
<gene>
    <name evidence="2" type="ORF">CYLTODRAFT_420755</name>
</gene>
<proteinExistence type="predicted"/>
<dbReference type="Proteomes" id="UP000054007">
    <property type="component" value="Unassembled WGS sequence"/>
</dbReference>
<keyword evidence="3" id="KW-1185">Reference proteome</keyword>
<dbReference type="InterPro" id="IPR036291">
    <property type="entry name" value="NAD(P)-bd_dom_sf"/>
</dbReference>
<organism evidence="2 3">
    <name type="scientific">Cylindrobasidium torrendii FP15055 ss-10</name>
    <dbReference type="NCBI Taxonomy" id="1314674"/>
    <lineage>
        <taxon>Eukaryota</taxon>
        <taxon>Fungi</taxon>
        <taxon>Dikarya</taxon>
        <taxon>Basidiomycota</taxon>
        <taxon>Agaricomycotina</taxon>
        <taxon>Agaricomycetes</taxon>
        <taxon>Agaricomycetidae</taxon>
        <taxon>Agaricales</taxon>
        <taxon>Marasmiineae</taxon>
        <taxon>Physalacriaceae</taxon>
        <taxon>Cylindrobasidium</taxon>
    </lineage>
</organism>
<dbReference type="EMBL" id="KN880485">
    <property type="protein sequence ID" value="KIY69355.1"/>
    <property type="molecule type" value="Genomic_DNA"/>
</dbReference>
<dbReference type="Pfam" id="PF00106">
    <property type="entry name" value="adh_short"/>
    <property type="match status" value="1"/>
</dbReference>